<dbReference type="Proteomes" id="UP001500622">
    <property type="component" value="Unassembled WGS sequence"/>
</dbReference>
<dbReference type="InterPro" id="IPR050765">
    <property type="entry name" value="Riboflavin_Biosynth_HTPR"/>
</dbReference>
<sequence>MAKLLYSVTMSADGFIAGPGGDMSWLTEHLGADPVMDELIAGVGALLVGARTFGGDDPHRGDPEREGAFEGEWDGPQVVLTHRPPAQPVTRTTFLDDVRTAVEAARDAAGGKEYVNVLGADVARQCLELGALDEVLTCVAPVFLGDGTRLFERPGGTRVGLERIRQWHTPRTTNSWYRVV</sequence>
<name>A0ABP8LJE5_9MICO</name>
<dbReference type="RefSeq" id="WP_345217821.1">
    <property type="nucleotide sequence ID" value="NZ_BAABGN010000013.1"/>
</dbReference>
<evidence type="ECO:0000313" key="2">
    <source>
        <dbReference type="EMBL" id="GAA4430764.1"/>
    </source>
</evidence>
<gene>
    <name evidence="2" type="ORF">GCM10023169_34550</name>
</gene>
<proteinExistence type="predicted"/>
<reference evidence="3" key="1">
    <citation type="journal article" date="2019" name="Int. J. Syst. Evol. Microbiol.">
        <title>The Global Catalogue of Microorganisms (GCM) 10K type strain sequencing project: providing services to taxonomists for standard genome sequencing and annotation.</title>
        <authorList>
            <consortium name="The Broad Institute Genomics Platform"/>
            <consortium name="The Broad Institute Genome Sequencing Center for Infectious Disease"/>
            <person name="Wu L."/>
            <person name="Ma J."/>
        </authorList>
    </citation>
    <scope>NUCLEOTIDE SEQUENCE [LARGE SCALE GENOMIC DNA]</scope>
    <source>
        <strain evidence="3">JCM 17810</strain>
    </source>
</reference>
<dbReference type="InterPro" id="IPR024072">
    <property type="entry name" value="DHFR-like_dom_sf"/>
</dbReference>
<comment type="caution">
    <text evidence="2">The sequence shown here is derived from an EMBL/GenBank/DDBJ whole genome shotgun (WGS) entry which is preliminary data.</text>
</comment>
<evidence type="ECO:0000259" key="1">
    <source>
        <dbReference type="Pfam" id="PF01872"/>
    </source>
</evidence>
<feature type="domain" description="Bacterial bifunctional deaminase-reductase C-terminal" evidence="1">
    <location>
        <begin position="3"/>
        <end position="158"/>
    </location>
</feature>
<keyword evidence="3" id="KW-1185">Reference proteome</keyword>
<dbReference type="PANTHER" id="PTHR38011:SF11">
    <property type="entry name" value="2,5-DIAMINO-6-RIBOSYLAMINO-4(3H)-PYRIMIDINONE 5'-PHOSPHATE REDUCTASE"/>
    <property type="match status" value="1"/>
</dbReference>
<dbReference type="Gene3D" id="3.40.430.10">
    <property type="entry name" value="Dihydrofolate Reductase, subunit A"/>
    <property type="match status" value="1"/>
</dbReference>
<protein>
    <submittedName>
        <fullName evidence="2">Dihydrofolate reductase family protein</fullName>
    </submittedName>
</protein>
<dbReference type="InterPro" id="IPR002734">
    <property type="entry name" value="RibDG_C"/>
</dbReference>
<accession>A0ABP8LJE5</accession>
<dbReference type="Pfam" id="PF01872">
    <property type="entry name" value="RibD_C"/>
    <property type="match status" value="1"/>
</dbReference>
<dbReference type="SUPFAM" id="SSF53597">
    <property type="entry name" value="Dihydrofolate reductase-like"/>
    <property type="match status" value="1"/>
</dbReference>
<evidence type="ECO:0000313" key="3">
    <source>
        <dbReference type="Proteomes" id="UP001500622"/>
    </source>
</evidence>
<dbReference type="EMBL" id="BAABGN010000013">
    <property type="protein sequence ID" value="GAA4430764.1"/>
    <property type="molecule type" value="Genomic_DNA"/>
</dbReference>
<organism evidence="2 3">
    <name type="scientific">Georgenia halophila</name>
    <dbReference type="NCBI Taxonomy" id="620889"/>
    <lineage>
        <taxon>Bacteria</taxon>
        <taxon>Bacillati</taxon>
        <taxon>Actinomycetota</taxon>
        <taxon>Actinomycetes</taxon>
        <taxon>Micrococcales</taxon>
        <taxon>Bogoriellaceae</taxon>
        <taxon>Georgenia</taxon>
    </lineage>
</organism>
<dbReference type="PANTHER" id="PTHR38011">
    <property type="entry name" value="DIHYDROFOLATE REDUCTASE FAMILY PROTEIN (AFU_ORTHOLOGUE AFUA_8G06820)"/>
    <property type="match status" value="1"/>
</dbReference>